<evidence type="ECO:0008006" key="6">
    <source>
        <dbReference type="Google" id="ProtNLM"/>
    </source>
</evidence>
<evidence type="ECO:0000259" key="2">
    <source>
        <dbReference type="Pfam" id="PF24573"/>
    </source>
</evidence>
<dbReference type="PANTHER" id="PTHR16216:SF2">
    <property type="entry name" value="DYNEIN AXONEMAL ASSEMBLY FACTOR 5"/>
    <property type="match status" value="1"/>
</dbReference>
<name>A0A835Z7Y2_9STRA</name>
<reference evidence="4" key="1">
    <citation type="submission" date="2021-02" db="EMBL/GenBank/DDBJ databases">
        <title>First Annotated Genome of the Yellow-green Alga Tribonema minus.</title>
        <authorList>
            <person name="Mahan K.M."/>
        </authorList>
    </citation>
    <scope>NUCLEOTIDE SEQUENCE</scope>
    <source>
        <strain evidence="4">UTEX B ZZ1240</strain>
    </source>
</reference>
<organism evidence="4 5">
    <name type="scientific">Tribonema minus</name>
    <dbReference type="NCBI Taxonomy" id="303371"/>
    <lineage>
        <taxon>Eukaryota</taxon>
        <taxon>Sar</taxon>
        <taxon>Stramenopiles</taxon>
        <taxon>Ochrophyta</taxon>
        <taxon>PX clade</taxon>
        <taxon>Xanthophyceae</taxon>
        <taxon>Tribonematales</taxon>
        <taxon>Tribonemataceae</taxon>
        <taxon>Tribonema</taxon>
    </lineage>
</organism>
<dbReference type="Proteomes" id="UP000664859">
    <property type="component" value="Unassembled WGS sequence"/>
</dbReference>
<feature type="domain" description="Dynein axonemal assembly factor 5 TPR repeats" evidence="3">
    <location>
        <begin position="42"/>
        <end position="233"/>
    </location>
</feature>
<sequence>MQGAAAAGASTAAADDRAAQLQQQQAAALHQLTLKLQRDVNCLSDPDRTTRRRALSKLDKVLVGADSSKDGSYASVLGAYFTQLLRDPVEKCRELSAGLLISLVARTEDTPDVTLPLVEVIVPTVCARIGSTPVEETAEEVRLLLLKLLTVLWSRESAVAWASPKSTATSVAWASLNSTATSGTADVLATALADPFPDAKRECCVLLRRVVQVTPEGVRLHLGRLLRPLVGNLVEGLSLLLACGADDLAKPLEELVLPQLNKLVFDSEPRAAYLAPHHATLLALLIMEQADDATEVAHEAERLADDAMEVAHEAQRLVDELGQLWATHQSQVADMDVDQPESPAHPPHPPSAAPTEDGQAAKAYCLSQMPKMMPATLEDMMPATLEDIGHWTVKSRHRAVQLLQRLIRYAGDDIALYLPSLVPQLRAASQDEEADSSQDHA</sequence>
<dbReference type="InterPro" id="IPR016024">
    <property type="entry name" value="ARM-type_fold"/>
</dbReference>
<dbReference type="InterPro" id="IPR011989">
    <property type="entry name" value="ARM-like"/>
</dbReference>
<dbReference type="InterPro" id="IPR052623">
    <property type="entry name" value="DAAF5"/>
</dbReference>
<dbReference type="InterPro" id="IPR057978">
    <property type="entry name" value="TPR_DAAF5"/>
</dbReference>
<dbReference type="OrthoDB" id="413572at2759"/>
<dbReference type="Pfam" id="PF25757">
    <property type="entry name" value="TPR_DNAAF5"/>
    <property type="match status" value="1"/>
</dbReference>
<dbReference type="Gene3D" id="1.25.10.10">
    <property type="entry name" value="Leucine-rich Repeat Variant"/>
    <property type="match status" value="2"/>
</dbReference>
<comment type="caution">
    <text evidence="4">The sequence shown here is derived from an EMBL/GenBank/DDBJ whole genome shotgun (WGS) entry which is preliminary data.</text>
</comment>
<evidence type="ECO:0000259" key="3">
    <source>
        <dbReference type="Pfam" id="PF25757"/>
    </source>
</evidence>
<dbReference type="SUPFAM" id="SSF48371">
    <property type="entry name" value="ARM repeat"/>
    <property type="match status" value="1"/>
</dbReference>
<proteinExistence type="predicted"/>
<dbReference type="AlphaFoldDB" id="A0A835Z7Y2"/>
<accession>A0A835Z7Y2</accession>
<gene>
    <name evidence="4" type="ORF">JKP88DRAFT_286753</name>
</gene>
<protein>
    <recommendedName>
        <fullName evidence="6">HEAT repeat-containing protein 1</fullName>
    </recommendedName>
</protein>
<evidence type="ECO:0000313" key="4">
    <source>
        <dbReference type="EMBL" id="KAG5189377.1"/>
    </source>
</evidence>
<evidence type="ECO:0000313" key="5">
    <source>
        <dbReference type="Proteomes" id="UP000664859"/>
    </source>
</evidence>
<dbReference type="EMBL" id="JAFCMP010000051">
    <property type="protein sequence ID" value="KAG5189377.1"/>
    <property type="molecule type" value="Genomic_DNA"/>
</dbReference>
<feature type="compositionally biased region" description="Pro residues" evidence="1">
    <location>
        <begin position="343"/>
        <end position="352"/>
    </location>
</feature>
<dbReference type="Pfam" id="PF24573">
    <property type="entry name" value="HEAT_DAAF5"/>
    <property type="match status" value="1"/>
</dbReference>
<feature type="region of interest" description="Disordered" evidence="1">
    <location>
        <begin position="335"/>
        <end position="358"/>
    </location>
</feature>
<keyword evidence="5" id="KW-1185">Reference proteome</keyword>
<feature type="domain" description="Dynein axonemal assembly factor 5 HEAT-repeat" evidence="2">
    <location>
        <begin position="376"/>
        <end position="435"/>
    </location>
</feature>
<evidence type="ECO:0000256" key="1">
    <source>
        <dbReference type="SAM" id="MobiDB-lite"/>
    </source>
</evidence>
<dbReference type="PANTHER" id="PTHR16216">
    <property type="entry name" value="DYNEIN ASSEMBLY FACTOR 5, AXONEMAL"/>
    <property type="match status" value="1"/>
</dbReference>
<dbReference type="InterPro" id="IPR056497">
    <property type="entry name" value="HEAT_DAAF5"/>
</dbReference>